<evidence type="ECO:0000256" key="4">
    <source>
        <dbReference type="PIRSR" id="PIRSR006806-1"/>
    </source>
</evidence>
<comment type="catalytic activity">
    <reaction evidence="5">
        <text>(6S)-5-formyl-5,6,7,8-tetrahydrofolate + ATP = (6R)-5,10-methenyltetrahydrofolate + ADP + phosphate</text>
        <dbReference type="Rhea" id="RHEA:10488"/>
        <dbReference type="ChEBI" id="CHEBI:30616"/>
        <dbReference type="ChEBI" id="CHEBI:43474"/>
        <dbReference type="ChEBI" id="CHEBI:57455"/>
        <dbReference type="ChEBI" id="CHEBI:57457"/>
        <dbReference type="ChEBI" id="CHEBI:456216"/>
        <dbReference type="EC" id="6.3.3.2"/>
    </reaction>
</comment>
<feature type="binding site" evidence="4">
    <location>
        <begin position="3"/>
        <end position="7"/>
    </location>
    <ligand>
        <name>ATP</name>
        <dbReference type="ChEBI" id="CHEBI:30616"/>
    </ligand>
</feature>
<dbReference type="InterPro" id="IPR002698">
    <property type="entry name" value="FTHF_cligase"/>
</dbReference>
<dbReference type="Pfam" id="PF01812">
    <property type="entry name" value="5-FTHF_cyc-lig"/>
    <property type="match status" value="1"/>
</dbReference>
<dbReference type="InterPro" id="IPR024185">
    <property type="entry name" value="FTHF_cligase-like_sf"/>
</dbReference>
<dbReference type="GO" id="GO:0030272">
    <property type="term" value="F:5-formyltetrahydrofolate cyclo-ligase activity"/>
    <property type="evidence" value="ECO:0007669"/>
    <property type="project" value="UniProtKB-EC"/>
</dbReference>
<keyword evidence="7" id="KW-1185">Reference proteome</keyword>
<dbReference type="Proteomes" id="UP000031408">
    <property type="component" value="Unassembled WGS sequence"/>
</dbReference>
<proteinExistence type="inferred from homology"/>
<evidence type="ECO:0000313" key="6">
    <source>
        <dbReference type="EMBL" id="KIC94933.1"/>
    </source>
</evidence>
<dbReference type="Gene3D" id="3.40.50.10420">
    <property type="entry name" value="NagB/RpiA/CoA transferase-like"/>
    <property type="match status" value="1"/>
</dbReference>
<dbReference type="EMBL" id="JSVC01000009">
    <property type="protein sequence ID" value="KIC94933.1"/>
    <property type="molecule type" value="Genomic_DNA"/>
</dbReference>
<dbReference type="GO" id="GO:0046872">
    <property type="term" value="F:metal ion binding"/>
    <property type="evidence" value="ECO:0007669"/>
    <property type="project" value="UniProtKB-KW"/>
</dbReference>
<comment type="caution">
    <text evidence="6">The sequence shown here is derived from an EMBL/GenBank/DDBJ whole genome shotgun (WGS) entry which is preliminary data.</text>
</comment>
<dbReference type="NCBIfam" id="TIGR02727">
    <property type="entry name" value="MTHFS_bact"/>
    <property type="match status" value="1"/>
</dbReference>
<evidence type="ECO:0000256" key="5">
    <source>
        <dbReference type="RuleBase" id="RU361279"/>
    </source>
</evidence>
<dbReference type="SUPFAM" id="SSF100950">
    <property type="entry name" value="NagB/RpiA/CoA transferase-like"/>
    <property type="match status" value="1"/>
</dbReference>
<keyword evidence="5" id="KW-0460">Magnesium</keyword>
<dbReference type="PANTHER" id="PTHR23407:SF1">
    <property type="entry name" value="5-FORMYLTETRAHYDROFOLATE CYCLO-LIGASE"/>
    <property type="match status" value="1"/>
</dbReference>
<dbReference type="OrthoDB" id="9801938at2"/>
<dbReference type="RefSeq" id="WP_039138972.1">
    <property type="nucleotide sequence ID" value="NZ_JSVC01000009.1"/>
</dbReference>
<protein>
    <recommendedName>
        <fullName evidence="5">5-formyltetrahydrofolate cyclo-ligase</fullName>
        <ecNumber evidence="5">6.3.3.2</ecNumber>
    </recommendedName>
</protein>
<dbReference type="GO" id="GO:0009396">
    <property type="term" value="P:folic acid-containing compound biosynthetic process"/>
    <property type="evidence" value="ECO:0007669"/>
    <property type="project" value="TreeGrafter"/>
</dbReference>
<keyword evidence="2 4" id="KW-0547">Nucleotide-binding</keyword>
<evidence type="ECO:0000313" key="7">
    <source>
        <dbReference type="Proteomes" id="UP000031408"/>
    </source>
</evidence>
<evidence type="ECO:0000256" key="3">
    <source>
        <dbReference type="ARBA" id="ARBA00022840"/>
    </source>
</evidence>
<sequence>MTKAALRKHYREKRLLLGDHGRNRMDDLLLINFQQWEIPDHVQTVLSYWPIKENGEVNTFLVTDFMEFRIPGMQLCYPVSDFRHNHLQPVAVNDDTNYKRSEFGIAEPVDGQPVPVHEIDMVIVPLLAFDLKGYRLGYGRGFYDRFLATCRPDVIRVGFSYFEPEPALPGIDQYDIPLSACITPEQIYEF</sequence>
<name>A0A0C1LHS4_9BACT</name>
<dbReference type="GO" id="GO:0005524">
    <property type="term" value="F:ATP binding"/>
    <property type="evidence" value="ECO:0007669"/>
    <property type="project" value="UniProtKB-KW"/>
</dbReference>
<accession>A0A0C1LHS4</accession>
<keyword evidence="5" id="KW-0479">Metal-binding</keyword>
<comment type="similarity">
    <text evidence="1 5">Belongs to the 5-formyltetrahydrofolate cyclo-ligase family.</text>
</comment>
<evidence type="ECO:0000256" key="2">
    <source>
        <dbReference type="ARBA" id="ARBA00022741"/>
    </source>
</evidence>
<keyword evidence="3 4" id="KW-0067">ATP-binding</keyword>
<dbReference type="GO" id="GO:0035999">
    <property type="term" value="P:tetrahydrofolate interconversion"/>
    <property type="evidence" value="ECO:0007669"/>
    <property type="project" value="TreeGrafter"/>
</dbReference>
<dbReference type="PANTHER" id="PTHR23407">
    <property type="entry name" value="ATPASE INHIBITOR/5-FORMYLTETRAHYDROFOLATE CYCLO-LIGASE"/>
    <property type="match status" value="1"/>
</dbReference>
<comment type="cofactor">
    <cofactor evidence="5">
        <name>Mg(2+)</name>
        <dbReference type="ChEBI" id="CHEBI:18420"/>
    </cofactor>
</comment>
<organism evidence="6 7">
    <name type="scientific">Flavihumibacter solisilvae</name>
    <dbReference type="NCBI Taxonomy" id="1349421"/>
    <lineage>
        <taxon>Bacteria</taxon>
        <taxon>Pseudomonadati</taxon>
        <taxon>Bacteroidota</taxon>
        <taxon>Chitinophagia</taxon>
        <taxon>Chitinophagales</taxon>
        <taxon>Chitinophagaceae</taxon>
        <taxon>Flavihumibacter</taxon>
    </lineage>
</organism>
<reference evidence="6 7" key="1">
    <citation type="submission" date="2014-11" db="EMBL/GenBank/DDBJ databases">
        <title>Genome sequence of Flavihumibacter solisilvae 3-3.</title>
        <authorList>
            <person name="Zhou G."/>
            <person name="Li M."/>
            <person name="Wang G."/>
        </authorList>
    </citation>
    <scope>NUCLEOTIDE SEQUENCE [LARGE SCALE GENOMIC DNA]</scope>
    <source>
        <strain evidence="6 7">3-3</strain>
    </source>
</reference>
<feature type="binding site" evidence="4">
    <location>
        <position position="56"/>
    </location>
    <ligand>
        <name>substrate</name>
    </ligand>
</feature>
<dbReference type="STRING" id="1349421.OI18_08510"/>
<dbReference type="InterPro" id="IPR037171">
    <property type="entry name" value="NagB/RpiA_transferase-like"/>
</dbReference>
<dbReference type="PIRSF" id="PIRSF006806">
    <property type="entry name" value="FTHF_cligase"/>
    <property type="match status" value="1"/>
</dbReference>
<gene>
    <name evidence="6" type="ORF">OI18_08510</name>
</gene>
<dbReference type="EC" id="6.3.3.2" evidence="5"/>
<evidence type="ECO:0000256" key="1">
    <source>
        <dbReference type="ARBA" id="ARBA00010638"/>
    </source>
</evidence>
<dbReference type="AlphaFoldDB" id="A0A0C1LHS4"/>
<feature type="binding site" evidence="4">
    <location>
        <begin position="135"/>
        <end position="143"/>
    </location>
    <ligand>
        <name>ATP</name>
        <dbReference type="ChEBI" id="CHEBI:30616"/>
    </ligand>
</feature>